<feature type="transmembrane region" description="Helical" evidence="6">
    <location>
        <begin position="263"/>
        <end position="289"/>
    </location>
</feature>
<dbReference type="PANTHER" id="PTHR23508:SF10">
    <property type="entry name" value="CARBOXYLIC ACID TRANSPORTER PROTEIN HOMOLOG"/>
    <property type="match status" value="1"/>
</dbReference>
<dbReference type="PROSITE" id="PS50850">
    <property type="entry name" value="MFS"/>
    <property type="match status" value="1"/>
</dbReference>
<dbReference type="SUPFAM" id="SSF103473">
    <property type="entry name" value="MFS general substrate transporter"/>
    <property type="match status" value="1"/>
</dbReference>
<evidence type="ECO:0000256" key="4">
    <source>
        <dbReference type="ARBA" id="ARBA00023136"/>
    </source>
</evidence>
<evidence type="ECO:0000313" key="8">
    <source>
        <dbReference type="EMBL" id="EPT04745.1"/>
    </source>
</evidence>
<name>S8G3A7_FOMSC</name>
<gene>
    <name evidence="8" type="ORF">FOMPIDRAFT_38889</name>
</gene>
<feature type="non-terminal residue" evidence="8">
    <location>
        <position position="1"/>
    </location>
</feature>
<comment type="subcellular location">
    <subcellularLocation>
        <location evidence="1">Membrane</location>
        <topology evidence="1">Multi-pass membrane protein</topology>
    </subcellularLocation>
</comment>
<evidence type="ECO:0000256" key="3">
    <source>
        <dbReference type="ARBA" id="ARBA00022989"/>
    </source>
</evidence>
<dbReference type="InterPro" id="IPR005828">
    <property type="entry name" value="MFS_sugar_transport-like"/>
</dbReference>
<feature type="domain" description="Major facilitator superfamily (MFS) profile" evidence="7">
    <location>
        <begin position="1"/>
        <end position="356"/>
    </location>
</feature>
<evidence type="ECO:0000256" key="6">
    <source>
        <dbReference type="SAM" id="Phobius"/>
    </source>
</evidence>
<dbReference type="InterPro" id="IPR020846">
    <property type="entry name" value="MFS_dom"/>
</dbReference>
<evidence type="ECO:0000256" key="1">
    <source>
        <dbReference type="ARBA" id="ARBA00004141"/>
    </source>
</evidence>
<feature type="transmembrane region" description="Helical" evidence="6">
    <location>
        <begin position="126"/>
        <end position="150"/>
    </location>
</feature>
<keyword evidence="3 6" id="KW-1133">Transmembrane helix</keyword>
<keyword evidence="2 6" id="KW-0812">Transmembrane</keyword>
<feature type="transmembrane region" description="Helical" evidence="6">
    <location>
        <begin position="20"/>
        <end position="42"/>
    </location>
</feature>
<evidence type="ECO:0000256" key="5">
    <source>
        <dbReference type="SAM" id="MobiDB-lite"/>
    </source>
</evidence>
<dbReference type="HOGENOM" id="CLU_001265_46_12_1"/>
<dbReference type="PANTHER" id="PTHR23508">
    <property type="entry name" value="CARBOXYLIC ACID TRANSPORTER PROTEIN HOMOLOG"/>
    <property type="match status" value="1"/>
</dbReference>
<sequence length="417" mass="43910">GQLIGQIAFGFLCDIVGKKVSLCASSAVILLGSILCTAARGVSGDAAGFLWMITIARGIIGVGIGGVYPSASMAAFDMATEGTTSNARSRTFVLITNGIFSAGAPLAAIVFIIVLSAARPESLATVWPICIAIGVVLPIAAVLCNGLWIATRWYGVRIVRYFTAYPVELRRHWLAMTRICALWCVTYPKVVFSGYILYSVVDGSLWRTAGLELLIGVFVLGGSLIGAVLCGHIGWHKTLIASFIGYNVFALIIGCAYDRLVRIVPLFVIFYAIMLSMGSMGPGNLLSFIAAGTFPRSIRGACYGITAAFGSAGAVAGIHSFNTIDENLRKQWGFIIAALCGIVGVVIAWFMPADTPSAQSLSSPLSEKELHGEDAGEGDPEDDASGLDPEDDAARAQASPVDNVRVSMSSQAPPRLT</sequence>
<reference evidence="8 9" key="1">
    <citation type="journal article" date="2012" name="Science">
        <title>The Paleozoic origin of enzymatic lignin decomposition reconstructed from 31 fungal genomes.</title>
        <authorList>
            <person name="Floudas D."/>
            <person name="Binder M."/>
            <person name="Riley R."/>
            <person name="Barry K."/>
            <person name="Blanchette R.A."/>
            <person name="Henrissat B."/>
            <person name="Martinez A.T."/>
            <person name="Otillar R."/>
            <person name="Spatafora J.W."/>
            <person name="Yadav J.S."/>
            <person name="Aerts A."/>
            <person name="Benoit I."/>
            <person name="Boyd A."/>
            <person name="Carlson A."/>
            <person name="Copeland A."/>
            <person name="Coutinho P.M."/>
            <person name="de Vries R.P."/>
            <person name="Ferreira P."/>
            <person name="Findley K."/>
            <person name="Foster B."/>
            <person name="Gaskell J."/>
            <person name="Glotzer D."/>
            <person name="Gorecki P."/>
            <person name="Heitman J."/>
            <person name="Hesse C."/>
            <person name="Hori C."/>
            <person name="Igarashi K."/>
            <person name="Jurgens J.A."/>
            <person name="Kallen N."/>
            <person name="Kersten P."/>
            <person name="Kohler A."/>
            <person name="Kuees U."/>
            <person name="Kumar T.K.A."/>
            <person name="Kuo A."/>
            <person name="LaButti K."/>
            <person name="Larrondo L.F."/>
            <person name="Lindquist E."/>
            <person name="Ling A."/>
            <person name="Lombard V."/>
            <person name="Lucas S."/>
            <person name="Lundell T."/>
            <person name="Martin R."/>
            <person name="McLaughlin D.J."/>
            <person name="Morgenstern I."/>
            <person name="Morin E."/>
            <person name="Murat C."/>
            <person name="Nagy L.G."/>
            <person name="Nolan M."/>
            <person name="Ohm R.A."/>
            <person name="Patyshakuliyeva A."/>
            <person name="Rokas A."/>
            <person name="Ruiz-Duenas F.J."/>
            <person name="Sabat G."/>
            <person name="Salamov A."/>
            <person name="Samejima M."/>
            <person name="Schmutz J."/>
            <person name="Slot J.C."/>
            <person name="St John F."/>
            <person name="Stenlid J."/>
            <person name="Sun H."/>
            <person name="Sun S."/>
            <person name="Syed K."/>
            <person name="Tsang A."/>
            <person name="Wiebenga A."/>
            <person name="Young D."/>
            <person name="Pisabarro A."/>
            <person name="Eastwood D.C."/>
            <person name="Martin F."/>
            <person name="Cullen D."/>
            <person name="Grigoriev I.V."/>
            <person name="Hibbett D.S."/>
        </authorList>
    </citation>
    <scope>NUCLEOTIDE SEQUENCE</scope>
    <source>
        <strain evidence="9">FP-58527</strain>
    </source>
</reference>
<dbReference type="Gene3D" id="1.20.1250.20">
    <property type="entry name" value="MFS general substrate transporter like domains"/>
    <property type="match status" value="1"/>
</dbReference>
<accession>S8G3A7</accession>
<evidence type="ECO:0000259" key="7">
    <source>
        <dbReference type="PROSITE" id="PS50850"/>
    </source>
</evidence>
<feature type="compositionally biased region" description="Polar residues" evidence="5">
    <location>
        <begin position="406"/>
        <end position="417"/>
    </location>
</feature>
<dbReference type="InterPro" id="IPR036259">
    <property type="entry name" value="MFS_trans_sf"/>
</dbReference>
<dbReference type="AlphaFoldDB" id="S8G3A7"/>
<feature type="transmembrane region" description="Helical" evidence="6">
    <location>
        <begin position="238"/>
        <end position="257"/>
    </location>
</feature>
<keyword evidence="9" id="KW-1185">Reference proteome</keyword>
<keyword evidence="4 6" id="KW-0472">Membrane</keyword>
<protein>
    <recommendedName>
        <fullName evidence="7">Major facilitator superfamily (MFS) profile domain-containing protein</fullName>
    </recommendedName>
</protein>
<dbReference type="InParanoid" id="S8G3A7"/>
<organism evidence="8 9">
    <name type="scientific">Fomitopsis schrenkii</name>
    <name type="common">Brown rot fungus</name>
    <dbReference type="NCBI Taxonomy" id="2126942"/>
    <lineage>
        <taxon>Eukaryota</taxon>
        <taxon>Fungi</taxon>
        <taxon>Dikarya</taxon>
        <taxon>Basidiomycota</taxon>
        <taxon>Agaricomycotina</taxon>
        <taxon>Agaricomycetes</taxon>
        <taxon>Polyporales</taxon>
        <taxon>Fomitopsis</taxon>
    </lineage>
</organism>
<feature type="compositionally biased region" description="Acidic residues" evidence="5">
    <location>
        <begin position="375"/>
        <end position="391"/>
    </location>
</feature>
<dbReference type="EMBL" id="KE504126">
    <property type="protein sequence ID" value="EPT04745.1"/>
    <property type="molecule type" value="Genomic_DNA"/>
</dbReference>
<dbReference type="STRING" id="743788.S8G3A7"/>
<feature type="transmembrane region" description="Helical" evidence="6">
    <location>
        <begin position="92"/>
        <end position="114"/>
    </location>
</feature>
<evidence type="ECO:0000256" key="2">
    <source>
        <dbReference type="ARBA" id="ARBA00022692"/>
    </source>
</evidence>
<dbReference type="OrthoDB" id="2801178at2759"/>
<evidence type="ECO:0000313" key="9">
    <source>
        <dbReference type="Proteomes" id="UP000015241"/>
    </source>
</evidence>
<feature type="transmembrane region" description="Helical" evidence="6">
    <location>
        <begin position="179"/>
        <end position="201"/>
    </location>
</feature>
<dbReference type="eggNOG" id="KOG0252">
    <property type="taxonomic scope" value="Eukaryota"/>
</dbReference>
<feature type="transmembrane region" description="Helical" evidence="6">
    <location>
        <begin position="213"/>
        <end position="231"/>
    </location>
</feature>
<dbReference type="Proteomes" id="UP000015241">
    <property type="component" value="Unassembled WGS sequence"/>
</dbReference>
<feature type="transmembrane region" description="Helical" evidence="6">
    <location>
        <begin position="332"/>
        <end position="351"/>
    </location>
</feature>
<feature type="transmembrane region" description="Helical" evidence="6">
    <location>
        <begin position="301"/>
        <end position="320"/>
    </location>
</feature>
<dbReference type="GO" id="GO:0046943">
    <property type="term" value="F:carboxylic acid transmembrane transporter activity"/>
    <property type="evidence" value="ECO:0007669"/>
    <property type="project" value="TreeGrafter"/>
</dbReference>
<feature type="transmembrane region" description="Helical" evidence="6">
    <location>
        <begin position="48"/>
        <end position="71"/>
    </location>
</feature>
<dbReference type="Pfam" id="PF00083">
    <property type="entry name" value="Sugar_tr"/>
    <property type="match status" value="2"/>
</dbReference>
<proteinExistence type="predicted"/>
<dbReference type="GO" id="GO:0005886">
    <property type="term" value="C:plasma membrane"/>
    <property type="evidence" value="ECO:0007669"/>
    <property type="project" value="TreeGrafter"/>
</dbReference>
<feature type="region of interest" description="Disordered" evidence="5">
    <location>
        <begin position="360"/>
        <end position="417"/>
    </location>
</feature>